<evidence type="ECO:0000313" key="3">
    <source>
        <dbReference type="EMBL" id="KAG7162034.1"/>
    </source>
</evidence>
<proteinExistence type="predicted"/>
<feature type="region of interest" description="Disordered" evidence="1">
    <location>
        <begin position="1"/>
        <end position="30"/>
    </location>
</feature>
<comment type="caution">
    <text evidence="3">The sequence shown here is derived from an EMBL/GenBank/DDBJ whole genome shotgun (WGS) entry which is preliminary data.</text>
</comment>
<feature type="compositionally biased region" description="Polar residues" evidence="1">
    <location>
        <begin position="1"/>
        <end position="16"/>
    </location>
</feature>
<dbReference type="EMBL" id="JAHLQT010028140">
    <property type="protein sequence ID" value="KAG7162034.1"/>
    <property type="molecule type" value="Genomic_DNA"/>
</dbReference>
<evidence type="ECO:0000313" key="4">
    <source>
        <dbReference type="Proteomes" id="UP000747542"/>
    </source>
</evidence>
<evidence type="ECO:0000256" key="1">
    <source>
        <dbReference type="SAM" id="MobiDB-lite"/>
    </source>
</evidence>
<dbReference type="Proteomes" id="UP000747542">
    <property type="component" value="Unassembled WGS sequence"/>
</dbReference>
<keyword evidence="2" id="KW-1133">Transmembrane helix</keyword>
<keyword evidence="2" id="KW-0472">Membrane</keyword>
<evidence type="ECO:0000256" key="2">
    <source>
        <dbReference type="SAM" id="Phobius"/>
    </source>
</evidence>
<keyword evidence="2" id="KW-0812">Transmembrane</keyword>
<feature type="transmembrane region" description="Helical" evidence="2">
    <location>
        <begin position="390"/>
        <end position="410"/>
    </location>
</feature>
<accession>A0A8J5MSQ2</accession>
<sequence length="436" mass="48155">MHTFVGKTSQNRSQTAWPKGNTSTTSTNTIQQCQRPEDMLRGVVVLLALQGALALSQIKGRYHDSLPFSTCSFTRVDSTHPATYVTLKDNLVFALRPSTSLMHMRIMAQNTLYKATVHGTTVKLNRCSSEGQEDICFSLDEKATKGKDLLTPNQWNFVTVSLAADQLKVDINSQVDVMVMTMPDSSDGPYTSKVSIMAPDPTAKTRLSYSVDVNIKCNDTFTPELQTVNPEQNPVSTTNVPITTVKVPIPEPPHKNCPVYHVEHEHSTPNFTLNDELTLSIWPSHSMVYLRILIDDTLFKHEGSKSQDFLHPNTWNMIHISLKNNKITVDINMRANVTGINMPASSGGTNSGVVFIVADLNQKIAEQAYYLALVNIACDDSATEEISQPVGIIVGVLFAILAVVAIAIAISTYKKKRSVSINQHTPLNDQQQQIKE</sequence>
<name>A0A8J5MSQ2_HOMAM</name>
<keyword evidence="4" id="KW-1185">Reference proteome</keyword>
<dbReference type="AlphaFoldDB" id="A0A8J5MSQ2"/>
<protein>
    <submittedName>
        <fullName evidence="3">Uncharacterized protein</fullName>
    </submittedName>
</protein>
<gene>
    <name evidence="3" type="ORF">Hamer_G019335</name>
</gene>
<reference evidence="3" key="1">
    <citation type="journal article" date="2021" name="Sci. Adv.">
        <title>The American lobster genome reveals insights on longevity, neural, and immune adaptations.</title>
        <authorList>
            <person name="Polinski J.M."/>
            <person name="Zimin A.V."/>
            <person name="Clark K.F."/>
            <person name="Kohn A.B."/>
            <person name="Sadowski N."/>
            <person name="Timp W."/>
            <person name="Ptitsyn A."/>
            <person name="Khanna P."/>
            <person name="Romanova D.Y."/>
            <person name="Williams P."/>
            <person name="Greenwood S.J."/>
            <person name="Moroz L.L."/>
            <person name="Walt D.R."/>
            <person name="Bodnar A.G."/>
        </authorList>
    </citation>
    <scope>NUCLEOTIDE SEQUENCE</scope>
    <source>
        <strain evidence="3">GMGI-L3</strain>
    </source>
</reference>
<organism evidence="3 4">
    <name type="scientific">Homarus americanus</name>
    <name type="common">American lobster</name>
    <dbReference type="NCBI Taxonomy" id="6706"/>
    <lineage>
        <taxon>Eukaryota</taxon>
        <taxon>Metazoa</taxon>
        <taxon>Ecdysozoa</taxon>
        <taxon>Arthropoda</taxon>
        <taxon>Crustacea</taxon>
        <taxon>Multicrustacea</taxon>
        <taxon>Malacostraca</taxon>
        <taxon>Eumalacostraca</taxon>
        <taxon>Eucarida</taxon>
        <taxon>Decapoda</taxon>
        <taxon>Pleocyemata</taxon>
        <taxon>Astacidea</taxon>
        <taxon>Nephropoidea</taxon>
        <taxon>Nephropidae</taxon>
        <taxon>Homarus</taxon>
    </lineage>
</organism>